<dbReference type="Proteomes" id="UP001217089">
    <property type="component" value="Unassembled WGS sequence"/>
</dbReference>
<reference evidence="3 4" key="1">
    <citation type="submission" date="2022-12" db="EMBL/GenBank/DDBJ databases">
        <title>Chromosome-level genome of Tegillarca granosa.</title>
        <authorList>
            <person name="Kim J."/>
        </authorList>
    </citation>
    <scope>NUCLEOTIDE SEQUENCE [LARGE SCALE GENOMIC DNA]</scope>
    <source>
        <strain evidence="3">Teg-2019</strain>
        <tissue evidence="3">Adductor muscle</tissue>
    </source>
</reference>
<dbReference type="InterPro" id="IPR022894">
    <property type="entry name" value="Oligoribonuclease"/>
</dbReference>
<comment type="caution">
    <text evidence="3">The sequence shown here is derived from an EMBL/GenBank/DDBJ whole genome shotgun (WGS) entry which is preliminary data.</text>
</comment>
<evidence type="ECO:0000256" key="1">
    <source>
        <dbReference type="ARBA" id="ARBA00022722"/>
    </source>
</evidence>
<protein>
    <submittedName>
        <fullName evidence="3">Uncharacterized protein</fullName>
    </submittedName>
</protein>
<evidence type="ECO:0000313" key="3">
    <source>
        <dbReference type="EMBL" id="KAJ8304092.1"/>
    </source>
</evidence>
<keyword evidence="1" id="KW-0378">Hydrolase</keyword>
<evidence type="ECO:0000313" key="4">
    <source>
        <dbReference type="Proteomes" id="UP001217089"/>
    </source>
</evidence>
<accession>A0ABQ9EKH7</accession>
<proteinExistence type="predicted"/>
<feature type="coiled-coil region" evidence="2">
    <location>
        <begin position="29"/>
        <end position="70"/>
    </location>
</feature>
<dbReference type="PANTHER" id="PTHR11046">
    <property type="entry name" value="OLIGORIBONUCLEASE, MITOCHONDRIAL"/>
    <property type="match status" value="1"/>
</dbReference>
<dbReference type="Gene3D" id="1.20.5.1180">
    <property type="entry name" value="Geminin coiled-coil domain"/>
    <property type="match status" value="1"/>
</dbReference>
<keyword evidence="4" id="KW-1185">Reference proteome</keyword>
<sequence>MAKQDCAIRSKEKFMKMLKDSSESKKKSLDESIKKNEELKLNNNVLKAENKELKNENNYLRNILNDNEELLVFYDSVGQYRPELVQCIMNLQDCMVSTADIVSLEQISEISEKKNLTLYSDETSKFGKSFEVFAVTDEDKTSYLLGLREMYSKRADSVLDTFKEHHSAETLKKKSHISTICEKLETIMEFLKRAKDDSTQVLLGKLAPFPDVLTDRNDIILKELLPFDVSDSLTIQILQALFSAMLVLLKRQAADHLPGGNFFKMAEDIQEESSTTLKHNKLPEFFFGQLDFLMKYRPNASTVYNEPFLLFSHNKTGKWLEDMDVEERNELINSCRKEGRELRTKLKSRLVEIEKKRLTVLMERKAALIAKQIKTLEKN</sequence>
<keyword evidence="2" id="KW-0175">Coiled coil</keyword>
<dbReference type="PANTHER" id="PTHR11046:SF25">
    <property type="match status" value="1"/>
</dbReference>
<evidence type="ECO:0000256" key="2">
    <source>
        <dbReference type="SAM" id="Coils"/>
    </source>
</evidence>
<organism evidence="3 4">
    <name type="scientific">Tegillarca granosa</name>
    <name type="common">Malaysian cockle</name>
    <name type="synonym">Anadara granosa</name>
    <dbReference type="NCBI Taxonomy" id="220873"/>
    <lineage>
        <taxon>Eukaryota</taxon>
        <taxon>Metazoa</taxon>
        <taxon>Spiralia</taxon>
        <taxon>Lophotrochozoa</taxon>
        <taxon>Mollusca</taxon>
        <taxon>Bivalvia</taxon>
        <taxon>Autobranchia</taxon>
        <taxon>Pteriomorphia</taxon>
        <taxon>Arcoida</taxon>
        <taxon>Arcoidea</taxon>
        <taxon>Arcidae</taxon>
        <taxon>Tegillarca</taxon>
    </lineage>
</organism>
<gene>
    <name evidence="3" type="ORF">KUTeg_017675</name>
</gene>
<keyword evidence="1" id="KW-0540">Nuclease</keyword>
<name>A0ABQ9EKH7_TEGGR</name>
<dbReference type="EMBL" id="JARBDR010000903">
    <property type="protein sequence ID" value="KAJ8304092.1"/>
    <property type="molecule type" value="Genomic_DNA"/>
</dbReference>